<reference evidence="1 2" key="2">
    <citation type="journal article" date="2016" name="J. Biotechnol.">
        <title>Complete genome sequence of Arthrobacter alpinus ERGS4:06, a yellow pigmented bacterium tolerant to cold and radiations isolated from Sikkim Himalaya.</title>
        <authorList>
            <person name="Kumar R."/>
            <person name="Singh D."/>
            <person name="Swarnkar M.K."/>
            <person name="Singh A.K."/>
            <person name="Kumar S."/>
        </authorList>
    </citation>
    <scope>NUCLEOTIDE SEQUENCE [LARGE SCALE GENOMIC DNA]</scope>
    <source>
        <strain evidence="1 2">ERGS4:06</strain>
    </source>
</reference>
<dbReference type="GO" id="GO:0016787">
    <property type="term" value="F:hydrolase activity"/>
    <property type="evidence" value="ECO:0007669"/>
    <property type="project" value="UniProtKB-KW"/>
</dbReference>
<reference evidence="2" key="1">
    <citation type="submission" date="2015-11" db="EMBL/GenBank/DDBJ databases">
        <authorList>
            <person name="Kumar R."/>
            <person name="Singh D."/>
            <person name="Swarnkar M.K."/>
            <person name="Singh A.K."/>
            <person name="Kumar S."/>
        </authorList>
    </citation>
    <scope>NUCLEOTIDE SEQUENCE [LARGE SCALE GENOMIC DNA]</scope>
    <source>
        <strain evidence="2">ERGS4:06</strain>
    </source>
</reference>
<dbReference type="InterPro" id="IPR024197">
    <property type="entry name" value="TPP-like"/>
</dbReference>
<dbReference type="InterPro" id="IPR036412">
    <property type="entry name" value="HAD-like_sf"/>
</dbReference>
<dbReference type="Gene3D" id="3.40.50.1000">
    <property type="entry name" value="HAD superfamily/HAD-like"/>
    <property type="match status" value="1"/>
</dbReference>
<evidence type="ECO:0000313" key="2">
    <source>
        <dbReference type="Proteomes" id="UP000059574"/>
    </source>
</evidence>
<evidence type="ECO:0000313" key="1">
    <source>
        <dbReference type="EMBL" id="ALO65611.1"/>
    </source>
</evidence>
<organism evidence="1 2">
    <name type="scientific">Arthrobacter alpinus</name>
    <dbReference type="NCBI Taxonomy" id="656366"/>
    <lineage>
        <taxon>Bacteria</taxon>
        <taxon>Bacillati</taxon>
        <taxon>Actinomycetota</taxon>
        <taxon>Actinomycetes</taxon>
        <taxon>Micrococcales</taxon>
        <taxon>Micrococcaceae</taxon>
        <taxon>Arthrobacter</taxon>
    </lineage>
</organism>
<dbReference type="RefSeq" id="WP_062286208.1">
    <property type="nucleotide sequence ID" value="NZ_CP013200.1"/>
</dbReference>
<protein>
    <submittedName>
        <fullName evidence="1">HAD family hydrolase</fullName>
    </submittedName>
</protein>
<dbReference type="InterPro" id="IPR023214">
    <property type="entry name" value="HAD_sf"/>
</dbReference>
<accession>A0A0S2LWQ8</accession>
<dbReference type="Proteomes" id="UP000059574">
    <property type="component" value="Chromosome"/>
</dbReference>
<keyword evidence="1" id="KW-0378">Hydrolase</keyword>
<dbReference type="SUPFAM" id="SSF56784">
    <property type="entry name" value="HAD-like"/>
    <property type="match status" value="1"/>
</dbReference>
<name>A0A0S2LWQ8_9MICC</name>
<proteinExistence type="predicted"/>
<dbReference type="OrthoDB" id="1666512at2"/>
<gene>
    <name evidence="1" type="ORF">AS189_02785</name>
</gene>
<sequence length="271" mass="29282">MSTPHVVACDLDRTLIYSKNSLWLSGEDKDAPAMVVAEVYEGAPLSFMTRAAEELLLSVKAAATFVPATTRTQAQYERVALPGPLPEYAITSNGGVLLHHGVPDAAWNAQLTDHMAADCAPLEVIEAHLSKPEFAPWILRLRRAEDLFAYAIIDRDAMPESFLAELVELCATAGWSVSVQGRKLYCVPNPINKAAALAEVARRTGTEHVIAAGDSLLDQGMLDFAHLAFRPIHGELHDAGHLAPHLRLTSVRGVLAGEEILREILAEVAPA</sequence>
<dbReference type="AlphaFoldDB" id="A0A0S2LWQ8"/>
<dbReference type="PIRSF" id="PIRSF030802">
    <property type="entry name" value="UCP030802"/>
    <property type="match status" value="1"/>
</dbReference>
<dbReference type="EMBL" id="CP013200">
    <property type="protein sequence ID" value="ALO65611.1"/>
    <property type="molecule type" value="Genomic_DNA"/>
</dbReference>